<gene>
    <name evidence="1" type="ORF">g.1132</name>
</gene>
<dbReference type="AlphaFoldDB" id="A0A2S2NIF9"/>
<dbReference type="EMBL" id="GGMR01003947">
    <property type="protein sequence ID" value="MBY16566.1"/>
    <property type="molecule type" value="Transcribed_RNA"/>
</dbReference>
<sequence length="147" mass="16809">MSESFFNILNRKKTDMSDSFFSTLKKNFDAKTTGAEQCMSPDLFPDTYNPAGYALRVVEHGDQDQSHLFGFEAGQRFPRSTPAADSLNILELLSTEFPRDNEILNDAQSFHWSHTGWPSSDDDDDVACYKILHWKKVLLSRFDLDSM</sequence>
<protein>
    <submittedName>
        <fullName evidence="1">Uncharacterized protein</fullName>
    </submittedName>
</protein>
<organism evidence="1">
    <name type="scientific">Schizaphis graminum</name>
    <name type="common">Green bug aphid</name>
    <dbReference type="NCBI Taxonomy" id="13262"/>
    <lineage>
        <taxon>Eukaryota</taxon>
        <taxon>Metazoa</taxon>
        <taxon>Ecdysozoa</taxon>
        <taxon>Arthropoda</taxon>
        <taxon>Hexapoda</taxon>
        <taxon>Insecta</taxon>
        <taxon>Pterygota</taxon>
        <taxon>Neoptera</taxon>
        <taxon>Paraneoptera</taxon>
        <taxon>Hemiptera</taxon>
        <taxon>Sternorrhyncha</taxon>
        <taxon>Aphidomorpha</taxon>
        <taxon>Aphidoidea</taxon>
        <taxon>Aphididae</taxon>
        <taxon>Aphidini</taxon>
        <taxon>Schizaphis</taxon>
    </lineage>
</organism>
<proteinExistence type="predicted"/>
<reference evidence="1" key="1">
    <citation type="submission" date="2018-04" db="EMBL/GenBank/DDBJ databases">
        <title>Transcriptome of Schizaphis graminum biotype I.</title>
        <authorList>
            <person name="Scully E.D."/>
            <person name="Geib S.M."/>
            <person name="Palmer N.A."/>
            <person name="Koch K."/>
            <person name="Bradshaw J."/>
            <person name="Heng-Moss T."/>
            <person name="Sarath G."/>
        </authorList>
    </citation>
    <scope>NUCLEOTIDE SEQUENCE</scope>
</reference>
<name>A0A2S2NIF9_SCHGA</name>
<evidence type="ECO:0000313" key="1">
    <source>
        <dbReference type="EMBL" id="MBY16566.1"/>
    </source>
</evidence>
<accession>A0A2S2NIF9</accession>